<comment type="caution">
    <text evidence="2">The sequence shown here is derived from an EMBL/GenBank/DDBJ whole genome shotgun (WGS) entry which is preliminary data.</text>
</comment>
<sequence length="110" mass="12015">MPRLIRLYIQQCLVGFGLSAVFVSALLWADVANLRYLITGSSVGLMAGGLLWLFNGLVFAGVQFGITIMRMAEDDTPPSGGRRTRALQPIRVTAPAIDARRDVLSPRRRG</sequence>
<evidence type="ECO:0000256" key="1">
    <source>
        <dbReference type="SAM" id="Phobius"/>
    </source>
</evidence>
<gene>
    <name evidence="2" type="ORF">GCM10011415_06300</name>
</gene>
<name>A0A8J2ZHC9_9RHOB</name>
<dbReference type="RefSeq" id="WP_188788670.1">
    <property type="nucleotide sequence ID" value="NZ_BMJV01000001.1"/>
</dbReference>
<organism evidence="2 3">
    <name type="scientific">Salipiger pallidus</name>
    <dbReference type="NCBI Taxonomy" id="1775170"/>
    <lineage>
        <taxon>Bacteria</taxon>
        <taxon>Pseudomonadati</taxon>
        <taxon>Pseudomonadota</taxon>
        <taxon>Alphaproteobacteria</taxon>
        <taxon>Rhodobacterales</taxon>
        <taxon>Roseobacteraceae</taxon>
        <taxon>Salipiger</taxon>
    </lineage>
</organism>
<accession>A0A8J2ZHC9</accession>
<feature type="transmembrane region" description="Helical" evidence="1">
    <location>
        <begin position="49"/>
        <end position="69"/>
    </location>
</feature>
<keyword evidence="1" id="KW-0812">Transmembrane</keyword>
<dbReference type="EMBL" id="BMJV01000001">
    <property type="protein sequence ID" value="GGG62684.1"/>
    <property type="molecule type" value="Genomic_DNA"/>
</dbReference>
<keyword evidence="1" id="KW-1133">Transmembrane helix</keyword>
<reference evidence="2" key="2">
    <citation type="submission" date="2020-09" db="EMBL/GenBank/DDBJ databases">
        <authorList>
            <person name="Sun Q."/>
            <person name="Zhou Y."/>
        </authorList>
    </citation>
    <scope>NUCLEOTIDE SEQUENCE</scope>
    <source>
        <strain evidence="2">CGMCC 1.15762</strain>
    </source>
</reference>
<reference evidence="2" key="1">
    <citation type="journal article" date="2014" name="Int. J. Syst. Evol. Microbiol.">
        <title>Complete genome sequence of Corynebacterium casei LMG S-19264T (=DSM 44701T), isolated from a smear-ripened cheese.</title>
        <authorList>
            <consortium name="US DOE Joint Genome Institute (JGI-PGF)"/>
            <person name="Walter F."/>
            <person name="Albersmeier A."/>
            <person name="Kalinowski J."/>
            <person name="Ruckert C."/>
        </authorList>
    </citation>
    <scope>NUCLEOTIDE SEQUENCE</scope>
    <source>
        <strain evidence="2">CGMCC 1.15762</strain>
    </source>
</reference>
<keyword evidence="3" id="KW-1185">Reference proteome</keyword>
<dbReference type="AlphaFoldDB" id="A0A8J2ZHC9"/>
<evidence type="ECO:0000313" key="2">
    <source>
        <dbReference type="EMBL" id="GGG62684.1"/>
    </source>
</evidence>
<evidence type="ECO:0000313" key="3">
    <source>
        <dbReference type="Proteomes" id="UP000617145"/>
    </source>
</evidence>
<feature type="transmembrane region" description="Helical" evidence="1">
    <location>
        <begin position="12"/>
        <end position="29"/>
    </location>
</feature>
<proteinExistence type="predicted"/>
<dbReference type="Proteomes" id="UP000617145">
    <property type="component" value="Unassembled WGS sequence"/>
</dbReference>
<protein>
    <submittedName>
        <fullName evidence="2">Uncharacterized protein</fullName>
    </submittedName>
</protein>
<keyword evidence="1" id="KW-0472">Membrane</keyword>